<sequence>MGSSRLPGKVLAMINGKPMLEYHVSRVHESTLIDHHIIATTDSERDHPIVDFCIENNHLFFCGNEDDVLSRFYLAALQLNAQPEDIIIRLTADCPLVSGQLIDETVLMHMKGASNQYTHVSLDYFPRGFDVEVFSMENLTKAYNFATKPAEREHVTLYLYSQPNMMIVPIESGNVKWSQYRLCVDEADDLELINQLINKLGKDWLHSSPEKICNLLASHPEIALLNSGVIQKTVH</sequence>
<dbReference type="Pfam" id="PF02348">
    <property type="entry name" value="CTP_transf_3"/>
    <property type="match status" value="1"/>
</dbReference>
<comment type="caution">
    <text evidence="1">The sequence shown here is derived from an EMBL/GenBank/DDBJ whole genome shotgun (WGS) entry which is preliminary data.</text>
</comment>
<dbReference type="SUPFAM" id="SSF53448">
    <property type="entry name" value="Nucleotide-diphospho-sugar transferases"/>
    <property type="match status" value="1"/>
</dbReference>
<gene>
    <name evidence="1" type="ORF">SHD_2083</name>
</gene>
<dbReference type="EMBL" id="AXZL01000066">
    <property type="protein sequence ID" value="ESE41173.1"/>
    <property type="molecule type" value="Genomic_DNA"/>
</dbReference>
<name>A0ABP2Z3H8_9GAMM</name>
<protein>
    <submittedName>
        <fullName evidence="1">Acylneuraminate cytidylyltransferase</fullName>
    </submittedName>
</protein>
<evidence type="ECO:0000313" key="2">
    <source>
        <dbReference type="Proteomes" id="UP000017548"/>
    </source>
</evidence>
<dbReference type="PANTHER" id="PTHR42866:SF1">
    <property type="entry name" value="SPORE COAT POLYSACCHARIDE BIOSYNTHESIS PROTEIN SPSF"/>
    <property type="match status" value="1"/>
</dbReference>
<dbReference type="InterPro" id="IPR029044">
    <property type="entry name" value="Nucleotide-diphossugar_trans"/>
</dbReference>
<keyword evidence="1" id="KW-0808">Transferase</keyword>
<organism evidence="1 2">
    <name type="scientific">Shewanella decolorationis S12</name>
    <dbReference type="NCBI Taxonomy" id="1353536"/>
    <lineage>
        <taxon>Bacteria</taxon>
        <taxon>Pseudomonadati</taxon>
        <taxon>Pseudomonadota</taxon>
        <taxon>Gammaproteobacteria</taxon>
        <taxon>Alteromonadales</taxon>
        <taxon>Shewanellaceae</taxon>
        <taxon>Shewanella</taxon>
    </lineage>
</organism>
<dbReference type="Gene3D" id="3.90.550.10">
    <property type="entry name" value="Spore Coat Polysaccharide Biosynthesis Protein SpsA, Chain A"/>
    <property type="match status" value="1"/>
</dbReference>
<keyword evidence="1" id="KW-0548">Nucleotidyltransferase</keyword>
<dbReference type="GO" id="GO:0016779">
    <property type="term" value="F:nucleotidyltransferase activity"/>
    <property type="evidence" value="ECO:0007669"/>
    <property type="project" value="UniProtKB-KW"/>
</dbReference>
<keyword evidence="2" id="KW-1185">Reference proteome</keyword>
<dbReference type="Proteomes" id="UP000017548">
    <property type="component" value="Unassembled WGS sequence"/>
</dbReference>
<evidence type="ECO:0000313" key="1">
    <source>
        <dbReference type="EMBL" id="ESE41173.1"/>
    </source>
</evidence>
<accession>A0ABP2Z3H8</accession>
<reference evidence="1 2" key="1">
    <citation type="journal article" date="2013" name="Genome Announc.">
        <title>Draft Genome Sequence of Shewanella decolorationis S12, a Dye-Degrading Bacterium Isolated from a Wastewater Treatment Plant.</title>
        <authorList>
            <person name="Xu M."/>
            <person name="Fang Y."/>
            <person name="Liu J."/>
            <person name="Chen X."/>
            <person name="Sun G."/>
            <person name="Guo J."/>
            <person name="Hua Z."/>
            <person name="Tu Q."/>
            <person name="Wu L."/>
            <person name="Zhou J."/>
            <person name="Liu X."/>
        </authorList>
    </citation>
    <scope>NUCLEOTIDE SEQUENCE [LARGE SCALE GENOMIC DNA]</scope>
    <source>
        <strain evidence="1 2">S12</strain>
    </source>
</reference>
<dbReference type="CDD" id="cd02518">
    <property type="entry name" value="GT2_SpsF"/>
    <property type="match status" value="1"/>
</dbReference>
<proteinExistence type="predicted"/>
<dbReference type="PANTHER" id="PTHR42866">
    <property type="entry name" value="3-DEOXY-MANNO-OCTULOSONATE CYTIDYLYLTRANSFERASE"/>
    <property type="match status" value="1"/>
</dbReference>
<dbReference type="InterPro" id="IPR003329">
    <property type="entry name" value="Cytidylyl_trans"/>
</dbReference>